<feature type="transmembrane region" description="Helical" evidence="8">
    <location>
        <begin position="74"/>
        <end position="93"/>
    </location>
</feature>
<evidence type="ECO:0000256" key="4">
    <source>
        <dbReference type="ARBA" id="ARBA00022692"/>
    </source>
</evidence>
<organism evidence="9 10">
    <name type="scientific">Senegalimassilia faecalis</name>
    <dbReference type="NCBI Taxonomy" id="2509433"/>
    <lineage>
        <taxon>Bacteria</taxon>
        <taxon>Bacillati</taxon>
        <taxon>Actinomycetota</taxon>
        <taxon>Coriobacteriia</taxon>
        <taxon>Coriobacteriales</taxon>
        <taxon>Coriobacteriaceae</taxon>
        <taxon>Senegalimassilia</taxon>
    </lineage>
</organism>
<keyword evidence="7 8" id="KW-0472">Membrane</keyword>
<proteinExistence type="inferred from homology"/>
<evidence type="ECO:0000256" key="1">
    <source>
        <dbReference type="ARBA" id="ARBA00004141"/>
    </source>
</evidence>
<protein>
    <submittedName>
        <fullName evidence="9">Heme ABC transporter permease CcmB</fullName>
    </submittedName>
</protein>
<evidence type="ECO:0000256" key="7">
    <source>
        <dbReference type="ARBA" id="ARBA00023136"/>
    </source>
</evidence>
<dbReference type="AlphaFoldDB" id="A0A4Q2K2R8"/>
<evidence type="ECO:0000313" key="9">
    <source>
        <dbReference type="EMBL" id="RXZ54023.1"/>
    </source>
</evidence>
<dbReference type="Proteomes" id="UP000293345">
    <property type="component" value="Unassembled WGS sequence"/>
</dbReference>
<dbReference type="GO" id="GO:1903607">
    <property type="term" value="P:cytochrome c biosynthetic process"/>
    <property type="evidence" value="ECO:0007669"/>
    <property type="project" value="TreeGrafter"/>
</dbReference>
<feature type="transmembrane region" description="Helical" evidence="8">
    <location>
        <begin position="128"/>
        <end position="150"/>
    </location>
</feature>
<dbReference type="GO" id="GO:0005886">
    <property type="term" value="C:plasma membrane"/>
    <property type="evidence" value="ECO:0007669"/>
    <property type="project" value="TreeGrafter"/>
</dbReference>
<comment type="subcellular location">
    <subcellularLocation>
        <location evidence="1">Membrane</location>
        <topology evidence="1">Multi-pass membrane protein</topology>
    </subcellularLocation>
</comment>
<name>A0A4Q2K2R8_9ACTN</name>
<evidence type="ECO:0000256" key="2">
    <source>
        <dbReference type="ARBA" id="ARBA00010544"/>
    </source>
</evidence>
<dbReference type="GO" id="GO:0015232">
    <property type="term" value="F:heme transmembrane transporter activity"/>
    <property type="evidence" value="ECO:0007669"/>
    <property type="project" value="InterPro"/>
</dbReference>
<dbReference type="PRINTS" id="PR01414">
    <property type="entry name" value="CCMBBIOGNSIS"/>
</dbReference>
<sequence>MARKQAAKAAPARVGSVALSVPSTFAQYKTLLAKDLQQEFRTKEMLTSMGIYALLVLIVYGASLGQTAQATDVLQISGGLLWALIVFTSLLGLNRSFGHEKEQGCMEGILLVPMDRSVIFLAKATSNLLFLLVVEVVAVPLFWFFFLTTATPGPDFMLMVAPLLVGTIGVAGIGTLLSTITVNTRGKDVMLAVLFVPLIFPLLYACASATTAVVVGSEGYFDVFVQSLALAGGYDVIMLLLSWVLYDFVISA</sequence>
<reference evidence="9 10" key="1">
    <citation type="submission" date="2019-01" db="EMBL/GenBank/DDBJ databases">
        <title>Senegalimassilia sp. nov. KGMB04484 isolated human feces.</title>
        <authorList>
            <person name="Han K.-I."/>
            <person name="Kim J.-S."/>
            <person name="Lee K.C."/>
            <person name="Suh M.K."/>
            <person name="Eom M.K."/>
            <person name="Lee J.H."/>
            <person name="Park S.-H."/>
            <person name="Kang S.W."/>
            <person name="Park J.-E."/>
            <person name="Oh B.S."/>
            <person name="Yu S.Y."/>
            <person name="Choi S.-H."/>
            <person name="Lee D.H."/>
            <person name="Yoon H."/>
            <person name="Kim B.-Y."/>
            <person name="Lee J.H."/>
            <person name="Lee J.-S."/>
        </authorList>
    </citation>
    <scope>NUCLEOTIDE SEQUENCE [LARGE SCALE GENOMIC DNA]</scope>
    <source>
        <strain evidence="9 10">KGMB04484</strain>
    </source>
</reference>
<feature type="transmembrane region" description="Helical" evidence="8">
    <location>
        <begin position="45"/>
        <end position="62"/>
    </location>
</feature>
<comment type="caution">
    <text evidence="9">The sequence shown here is derived from an EMBL/GenBank/DDBJ whole genome shotgun (WGS) entry which is preliminary data.</text>
</comment>
<dbReference type="InterPro" id="IPR003544">
    <property type="entry name" value="Cyt_c_biogenesis_CcmB"/>
</dbReference>
<evidence type="ECO:0000256" key="5">
    <source>
        <dbReference type="ARBA" id="ARBA00022748"/>
    </source>
</evidence>
<evidence type="ECO:0000256" key="3">
    <source>
        <dbReference type="ARBA" id="ARBA00022448"/>
    </source>
</evidence>
<dbReference type="GO" id="GO:0017004">
    <property type="term" value="P:cytochrome complex assembly"/>
    <property type="evidence" value="ECO:0007669"/>
    <property type="project" value="UniProtKB-KW"/>
</dbReference>
<keyword evidence="10" id="KW-1185">Reference proteome</keyword>
<dbReference type="EMBL" id="SDPW01000001">
    <property type="protein sequence ID" value="RXZ54023.1"/>
    <property type="molecule type" value="Genomic_DNA"/>
</dbReference>
<evidence type="ECO:0000256" key="6">
    <source>
        <dbReference type="ARBA" id="ARBA00022989"/>
    </source>
</evidence>
<keyword evidence="4 8" id="KW-0812">Transmembrane</keyword>
<feature type="transmembrane region" description="Helical" evidence="8">
    <location>
        <begin position="223"/>
        <end position="246"/>
    </location>
</feature>
<gene>
    <name evidence="9" type="ORF">ET524_05690</name>
</gene>
<feature type="transmembrane region" description="Helical" evidence="8">
    <location>
        <begin position="156"/>
        <end position="177"/>
    </location>
</feature>
<dbReference type="Pfam" id="PF03379">
    <property type="entry name" value="CcmB"/>
    <property type="match status" value="1"/>
</dbReference>
<evidence type="ECO:0000313" key="10">
    <source>
        <dbReference type="Proteomes" id="UP000293345"/>
    </source>
</evidence>
<dbReference type="RefSeq" id="WP_129423977.1">
    <property type="nucleotide sequence ID" value="NZ_DBFAJO010000034.1"/>
</dbReference>
<accession>A0A4Q2K2R8</accession>
<dbReference type="PANTHER" id="PTHR30070">
    <property type="entry name" value="HEME EXPORTER PROTEIN B"/>
    <property type="match status" value="1"/>
</dbReference>
<keyword evidence="6 8" id="KW-1133">Transmembrane helix</keyword>
<comment type="similarity">
    <text evidence="2">Belongs to the CcmB/CycW/HelB family.</text>
</comment>
<dbReference type="PANTHER" id="PTHR30070:SF1">
    <property type="entry name" value="CYTOCHROME C BIOGENESIS B-RELATED"/>
    <property type="match status" value="1"/>
</dbReference>
<keyword evidence="5" id="KW-0201">Cytochrome c-type biogenesis</keyword>
<dbReference type="OrthoDB" id="9812809at2"/>
<evidence type="ECO:0000256" key="8">
    <source>
        <dbReference type="SAM" id="Phobius"/>
    </source>
</evidence>
<feature type="transmembrane region" description="Helical" evidence="8">
    <location>
        <begin position="189"/>
        <end position="217"/>
    </location>
</feature>
<keyword evidence="3" id="KW-0813">Transport</keyword>